<dbReference type="Pfam" id="PF18029">
    <property type="entry name" value="Glyoxalase_6"/>
    <property type="match status" value="1"/>
</dbReference>
<dbReference type="PANTHER" id="PTHR35908">
    <property type="entry name" value="HYPOTHETICAL FUSION PROTEIN"/>
    <property type="match status" value="1"/>
</dbReference>
<comment type="caution">
    <text evidence="2">The sequence shown here is derived from an EMBL/GenBank/DDBJ whole genome shotgun (WGS) entry which is preliminary data.</text>
</comment>
<dbReference type="EMBL" id="JBHSLN010000089">
    <property type="protein sequence ID" value="MFC5299638.1"/>
    <property type="molecule type" value="Genomic_DNA"/>
</dbReference>
<dbReference type="CDD" id="cd06587">
    <property type="entry name" value="VOC"/>
    <property type="match status" value="1"/>
</dbReference>
<dbReference type="SUPFAM" id="SSF54593">
    <property type="entry name" value="Glyoxalase/Bleomycin resistance protein/Dihydroxybiphenyl dioxygenase"/>
    <property type="match status" value="1"/>
</dbReference>
<protein>
    <submittedName>
        <fullName evidence="2">VOC family protein</fullName>
    </submittedName>
</protein>
<dbReference type="PROSITE" id="PS51819">
    <property type="entry name" value="VOC"/>
    <property type="match status" value="1"/>
</dbReference>
<reference evidence="3" key="1">
    <citation type="journal article" date="2019" name="Int. J. Syst. Evol. Microbiol.">
        <title>The Global Catalogue of Microorganisms (GCM) 10K type strain sequencing project: providing services to taxonomists for standard genome sequencing and annotation.</title>
        <authorList>
            <consortium name="The Broad Institute Genomics Platform"/>
            <consortium name="The Broad Institute Genome Sequencing Center for Infectious Disease"/>
            <person name="Wu L."/>
            <person name="Ma J."/>
        </authorList>
    </citation>
    <scope>NUCLEOTIDE SEQUENCE [LARGE SCALE GENOMIC DNA]</scope>
    <source>
        <strain evidence="3">CGMCC 1.16455</strain>
    </source>
</reference>
<name>A0ABW0FLX5_9MICO</name>
<dbReference type="PANTHER" id="PTHR35908:SF1">
    <property type="entry name" value="CONSERVED PROTEIN"/>
    <property type="match status" value="1"/>
</dbReference>
<sequence length="132" mass="14176">MTDTTPAVPAVPAIARLAMLTLDATETEPMAHFWSAVLGWPILALTPDYAMLQGPSHALGIGSIPDHQRPAWPDDGRKQFHLDLAVEDLEAAASRCVELGAERVDPQPGETWIVLRDPAGHAFCLTDASAWG</sequence>
<proteinExistence type="predicted"/>
<accession>A0ABW0FLX5</accession>
<dbReference type="GeneID" id="303299017"/>
<dbReference type="Proteomes" id="UP001595937">
    <property type="component" value="Unassembled WGS sequence"/>
</dbReference>
<gene>
    <name evidence="2" type="ORF">ACFPK8_19155</name>
</gene>
<dbReference type="InterPro" id="IPR029068">
    <property type="entry name" value="Glyas_Bleomycin-R_OHBP_Dase"/>
</dbReference>
<evidence type="ECO:0000313" key="3">
    <source>
        <dbReference type="Proteomes" id="UP001595937"/>
    </source>
</evidence>
<dbReference type="RefSeq" id="WP_193115995.1">
    <property type="nucleotide sequence ID" value="NZ_BAAAIR010000050.1"/>
</dbReference>
<keyword evidence="3" id="KW-1185">Reference proteome</keyword>
<evidence type="ECO:0000313" key="2">
    <source>
        <dbReference type="EMBL" id="MFC5299638.1"/>
    </source>
</evidence>
<dbReference type="InterPro" id="IPR041581">
    <property type="entry name" value="Glyoxalase_6"/>
</dbReference>
<evidence type="ECO:0000259" key="1">
    <source>
        <dbReference type="PROSITE" id="PS51819"/>
    </source>
</evidence>
<organism evidence="2 3">
    <name type="scientific">Brachybacterium tyrofermentans</name>
    <dbReference type="NCBI Taxonomy" id="47848"/>
    <lineage>
        <taxon>Bacteria</taxon>
        <taxon>Bacillati</taxon>
        <taxon>Actinomycetota</taxon>
        <taxon>Actinomycetes</taxon>
        <taxon>Micrococcales</taxon>
        <taxon>Dermabacteraceae</taxon>
        <taxon>Brachybacterium</taxon>
    </lineage>
</organism>
<feature type="domain" description="VOC" evidence="1">
    <location>
        <begin position="16"/>
        <end position="132"/>
    </location>
</feature>
<dbReference type="InterPro" id="IPR037523">
    <property type="entry name" value="VOC_core"/>
</dbReference>
<dbReference type="Gene3D" id="3.10.180.10">
    <property type="entry name" value="2,3-Dihydroxybiphenyl 1,2-Dioxygenase, domain 1"/>
    <property type="match status" value="1"/>
</dbReference>